<evidence type="ECO:0000313" key="54">
    <source>
        <dbReference type="Proteomes" id="UP000034195"/>
    </source>
</evidence>
<evidence type="ECO:0000313" key="20">
    <source>
        <dbReference type="EMBL" id="KKH26475.1"/>
    </source>
</evidence>
<dbReference type="Proteomes" id="UP000034758">
    <property type="component" value="Unassembled WGS sequence"/>
</dbReference>
<evidence type="ECO:0000313" key="76">
    <source>
        <dbReference type="Proteomes" id="UP000300067"/>
    </source>
</evidence>
<sequence>MIAKKLGAGTLFLVMFLYSWFFIYNTLPTNSYFVFIANKDLVYGPATILYWQDLHTFGYDELIKVKVKYDDTGSFNLYAYDHEQEIASGLSAWDDDNFDVTVS</sequence>
<evidence type="ECO:0000313" key="36">
    <source>
        <dbReference type="EMBL" id="KKH89922.1"/>
    </source>
</evidence>
<dbReference type="EMBL" id="JJPB01000121">
    <property type="protein sequence ID" value="KKG29078.1"/>
    <property type="molecule type" value="Genomic_DNA"/>
</dbReference>
<evidence type="ECO:0000313" key="51">
    <source>
        <dbReference type="Proteomes" id="UP000034074"/>
    </source>
</evidence>
<evidence type="ECO:0000313" key="34">
    <source>
        <dbReference type="EMBL" id="KKH84283.1"/>
    </source>
</evidence>
<dbReference type="EMBL" id="JJQR01000123">
    <property type="protein sequence ID" value="KKH72938.1"/>
    <property type="molecule type" value="Genomic_DNA"/>
</dbReference>
<evidence type="ECO:0000313" key="2">
    <source>
        <dbReference type="EMBL" id="KKF98960.1"/>
    </source>
</evidence>
<evidence type="ECO:0000313" key="8">
    <source>
        <dbReference type="EMBL" id="KKG51782.1"/>
    </source>
</evidence>
<dbReference type="EMBL" id="JJOU01000176">
    <property type="protein sequence ID" value="KKG10553.1"/>
    <property type="molecule type" value="Genomic_DNA"/>
</dbReference>
<dbReference type="Proteomes" id="UP000033878">
    <property type="component" value="Unassembled WGS sequence"/>
</dbReference>
<dbReference type="Proteomes" id="UP000034733">
    <property type="component" value="Unassembled WGS sequence"/>
</dbReference>
<dbReference type="Proteomes" id="UP000034338">
    <property type="component" value="Unassembled WGS sequence"/>
</dbReference>
<evidence type="ECO:0000313" key="39">
    <source>
        <dbReference type="EMBL" id="QCR16442.1"/>
    </source>
</evidence>
<dbReference type="Proteomes" id="UP000034424">
    <property type="component" value="Unassembled WGS sequence"/>
</dbReference>
<evidence type="ECO:0000313" key="40">
    <source>
        <dbReference type="Proteomes" id="UP000033814"/>
    </source>
</evidence>
<dbReference type="Proteomes" id="UP000034692">
    <property type="component" value="Unassembled WGS sequence"/>
</dbReference>
<evidence type="ECO:0000313" key="21">
    <source>
        <dbReference type="EMBL" id="KKH30069.1"/>
    </source>
</evidence>
<dbReference type="Proteomes" id="UP000033933">
    <property type="component" value="Unassembled WGS sequence"/>
</dbReference>
<dbReference type="EMBL" id="JJQO01000203">
    <property type="protein sequence ID" value="KKH63189.1"/>
    <property type="molecule type" value="Genomic_DNA"/>
</dbReference>
<dbReference type="Proteomes" id="UP000033889">
    <property type="component" value="Unassembled WGS sequence"/>
</dbReference>
<dbReference type="Proteomes" id="UP000034842">
    <property type="component" value="Unassembled WGS sequence"/>
</dbReference>
<dbReference type="EMBL" id="JJOT01000034">
    <property type="protein sequence ID" value="KKG04215.1"/>
    <property type="molecule type" value="Genomic_DNA"/>
</dbReference>
<evidence type="ECO:0000313" key="41">
    <source>
        <dbReference type="Proteomes" id="UP000033864"/>
    </source>
</evidence>
<dbReference type="EMBL" id="JJPG01000086">
    <property type="protein sequence ID" value="KKG51782.1"/>
    <property type="molecule type" value="Genomic_DNA"/>
</dbReference>
<evidence type="ECO:0000313" key="35">
    <source>
        <dbReference type="EMBL" id="KKH89675.1"/>
    </source>
</evidence>
<evidence type="ECO:0000313" key="24">
    <source>
        <dbReference type="EMBL" id="KKH50716.1"/>
    </source>
</evidence>
<dbReference type="Proteomes" id="UP000034547">
    <property type="component" value="Unassembled WGS sequence"/>
</dbReference>
<dbReference type="Proteomes" id="UP000034668">
    <property type="component" value="Unassembled WGS sequence"/>
</dbReference>
<dbReference type="Proteomes" id="UP000034047">
    <property type="component" value="Unassembled WGS sequence"/>
</dbReference>
<evidence type="ECO:0000313" key="55">
    <source>
        <dbReference type="Proteomes" id="UP000034227"/>
    </source>
</evidence>
<evidence type="ECO:0000313" key="68">
    <source>
        <dbReference type="Proteomes" id="UP000034758"/>
    </source>
</evidence>
<dbReference type="Proteomes" id="UP000034944">
    <property type="component" value="Unassembled WGS sequence"/>
</dbReference>
<evidence type="ECO:0000313" key="47">
    <source>
        <dbReference type="Proteomes" id="UP000034021"/>
    </source>
</evidence>
<dbReference type="Proteomes" id="UP000034152">
    <property type="component" value="Unassembled WGS sequence"/>
</dbReference>
<dbReference type="Proteomes" id="UP000034227">
    <property type="component" value="Unassembled WGS sequence"/>
</dbReference>
<dbReference type="Proteomes" id="UP000034298">
    <property type="component" value="Unassembled WGS sequence"/>
</dbReference>
<keyword evidence="63" id="KW-1185">Reference proteome</keyword>
<dbReference type="Proteomes" id="UP000034937">
    <property type="component" value="Unassembled WGS sequence"/>
</dbReference>
<dbReference type="EMBL" id="JJQS01000060">
    <property type="protein sequence ID" value="KKH75822.1"/>
    <property type="molecule type" value="Genomic_DNA"/>
</dbReference>
<evidence type="ECO:0000313" key="3">
    <source>
        <dbReference type="EMBL" id="KKG04215.1"/>
    </source>
</evidence>
<dbReference type="EMBL" id="JJQN01000070">
    <property type="protein sequence ID" value="KKH60682.1"/>
    <property type="molecule type" value="Genomic_DNA"/>
</dbReference>
<evidence type="ECO:0000313" key="63">
    <source>
        <dbReference type="Proteomes" id="UP000034578"/>
    </source>
</evidence>
<evidence type="ECO:0000313" key="64">
    <source>
        <dbReference type="Proteomes" id="UP000034597"/>
    </source>
</evidence>
<dbReference type="EMBL" id="JJQM01000057">
    <property type="protein sequence ID" value="KKH56737.1"/>
    <property type="molecule type" value="Genomic_DNA"/>
</dbReference>
<dbReference type="AlphaFoldDB" id="A0A0F8BCF9"/>
<gene>
    <name evidence="39" type="ORF">DKM28_10790</name>
    <name evidence="7" type="ORF">DU30_18230</name>
    <name evidence="1" type="ORF">DU31_02425</name>
    <name evidence="4" type="ORF">DU34_05095</name>
    <name evidence="20" type="ORF">DU37_00890</name>
    <name evidence="8" type="ORF">DU38_03880</name>
    <name evidence="3" type="ORF">DU40_00885</name>
    <name evidence="12" type="ORF">DU43_08665</name>
    <name evidence="17" type="ORF">DU44_02820</name>
    <name evidence="10" type="ORF">DU46_06870</name>
    <name evidence="2" type="ORF">DU47_01060</name>
    <name evidence="16" type="ORF">DU48_00655</name>
    <name evidence="6" type="ORF">DU49_17170</name>
    <name evidence="23" type="ORF">DU50_03095</name>
    <name evidence="15" type="ORF">DU51_03315</name>
    <name evidence="5" type="ORF">DU52_04475</name>
    <name evidence="22" type="ORF">DU54_01810</name>
    <name evidence="19" type="ORF">DU58_04880</name>
    <name evidence="21" type="ORF">DU60_02710</name>
    <name evidence="13" type="ORF">DU61_03115</name>
    <name evidence="14" type="ORF">DU62_02350</name>
    <name evidence="11" type="ORF">DU63_02470</name>
    <name evidence="18" type="ORF">DU65_02455</name>
    <name evidence="9" type="ORF">DU67_01115</name>
    <name evidence="28" type="ORF">DU73_06045</name>
    <name evidence="26" type="ORF">DU74_03480</name>
    <name evidence="27" type="ORF">DU75_02220</name>
    <name evidence="25" type="ORF">DU76_18050</name>
    <name evidence="31" type="ORF">DU77_15145</name>
    <name evidence="32" type="ORF">DU78_05295</name>
    <name evidence="35" type="ORF">DU79_06035</name>
    <name evidence="34" type="ORF">DU80_04695</name>
    <name evidence="33" type="ORF">DU82_18115</name>
    <name evidence="38" type="ORF">DU83_02635</name>
    <name evidence="37" type="ORF">DU84_19825</name>
    <name evidence="24" type="ORF">DU85_04255</name>
    <name evidence="30" type="ORF">DU86_01920</name>
    <name evidence="29" type="ORF">DU87_02675</name>
    <name evidence="36" type="ORF">DU88_18550</name>
</gene>
<dbReference type="Proteomes" id="UP000034820">
    <property type="component" value="Unassembled WGS sequence"/>
</dbReference>
<evidence type="ECO:0000313" key="48">
    <source>
        <dbReference type="Proteomes" id="UP000034040"/>
    </source>
</evidence>
<protein>
    <submittedName>
        <fullName evidence="2">Uncharacterized protein</fullName>
    </submittedName>
</protein>
<dbReference type="Proteomes" id="UP000034921">
    <property type="component" value="Unassembled WGS sequence"/>
</dbReference>
<evidence type="ECO:0000313" key="27">
    <source>
        <dbReference type="EMBL" id="KKH63189.1"/>
    </source>
</evidence>
<evidence type="ECO:0000313" key="75">
    <source>
        <dbReference type="Proteomes" id="UP000034944"/>
    </source>
</evidence>
<evidence type="ECO:0000313" key="28">
    <source>
        <dbReference type="EMBL" id="KKH64635.1"/>
    </source>
</evidence>
<evidence type="ECO:0000313" key="26">
    <source>
        <dbReference type="EMBL" id="KKH60682.1"/>
    </source>
</evidence>
<evidence type="ECO:0000313" key="1">
    <source>
        <dbReference type="EMBL" id="KKF98143.1"/>
    </source>
</evidence>
<dbReference type="EMBL" id="JJPZ01000087">
    <property type="protein sequence ID" value="KKH10465.1"/>
    <property type="molecule type" value="Genomic_DNA"/>
</dbReference>
<evidence type="ECO:0000313" key="18">
    <source>
        <dbReference type="EMBL" id="KKH20569.1"/>
    </source>
</evidence>
<evidence type="ECO:0000313" key="72">
    <source>
        <dbReference type="Proteomes" id="UP000034921"/>
    </source>
</evidence>
<evidence type="ECO:0000313" key="30">
    <source>
        <dbReference type="EMBL" id="KKH72938.1"/>
    </source>
</evidence>
<dbReference type="Proteomes" id="UP000034578">
    <property type="component" value="Unassembled WGS sequence"/>
</dbReference>
<dbReference type="EMBL" id="JJPA01000261">
    <property type="protein sequence ID" value="KKG25868.1"/>
    <property type="molecule type" value="Genomic_DNA"/>
</dbReference>
<dbReference type="EMBL" id="JJPM01000122">
    <property type="protein sequence ID" value="KKG76324.1"/>
    <property type="molecule type" value="Genomic_DNA"/>
</dbReference>
<evidence type="ECO:0000313" key="53">
    <source>
        <dbReference type="Proteomes" id="UP000034152"/>
    </source>
</evidence>
<dbReference type="EMBL" id="JJQC01000095">
    <property type="protein sequence ID" value="KKH20569.1"/>
    <property type="molecule type" value="Genomic_DNA"/>
</dbReference>
<evidence type="ECO:0000313" key="46">
    <source>
        <dbReference type="Proteomes" id="UP000034001"/>
    </source>
</evidence>
<evidence type="ECO:0000313" key="71">
    <source>
        <dbReference type="Proteomes" id="UP000034872"/>
    </source>
</evidence>
<evidence type="ECO:0000313" key="43">
    <source>
        <dbReference type="Proteomes" id="UP000033889"/>
    </source>
</evidence>
<dbReference type="EMBL" id="JJQT01000107">
    <property type="protein sequence ID" value="KKH79201.1"/>
    <property type="molecule type" value="Genomic_DNA"/>
</dbReference>
<evidence type="ECO:0000313" key="6">
    <source>
        <dbReference type="EMBL" id="KKG29078.1"/>
    </source>
</evidence>
<dbReference type="Proteomes" id="UP000034232">
    <property type="component" value="Unassembled WGS sequence"/>
</dbReference>
<evidence type="ECO:0000313" key="38">
    <source>
        <dbReference type="EMBL" id="KKI02125.1"/>
    </source>
</evidence>
<evidence type="ECO:0000313" key="31">
    <source>
        <dbReference type="EMBL" id="KKH75822.1"/>
    </source>
</evidence>
<evidence type="ECO:0000313" key="16">
    <source>
        <dbReference type="EMBL" id="KKH18288.1"/>
    </source>
</evidence>
<evidence type="ECO:0000313" key="73">
    <source>
        <dbReference type="Proteomes" id="UP000034925"/>
    </source>
</evidence>
<evidence type="ECO:0000313" key="59">
    <source>
        <dbReference type="Proteomes" id="UP000034399"/>
    </source>
</evidence>
<dbReference type="EMBL" id="JJPN01000028">
    <property type="protein sequence ID" value="KKG74485.1"/>
    <property type="molecule type" value="Genomic_DNA"/>
</dbReference>
<evidence type="ECO:0000313" key="12">
    <source>
        <dbReference type="EMBL" id="KKG76324.1"/>
    </source>
</evidence>
<evidence type="ECO:0000313" key="9">
    <source>
        <dbReference type="EMBL" id="KKG63011.1"/>
    </source>
</evidence>
<dbReference type="EMBL" id="JJQJ01000078">
    <property type="protein sequence ID" value="KKH50716.1"/>
    <property type="molecule type" value="Genomic_DNA"/>
</dbReference>
<evidence type="ECO:0000313" key="62">
    <source>
        <dbReference type="Proteomes" id="UP000034547"/>
    </source>
</evidence>
<evidence type="ECO:0000313" key="22">
    <source>
        <dbReference type="EMBL" id="KKH40295.1"/>
    </source>
</evidence>
<evidence type="ECO:0000313" key="49">
    <source>
        <dbReference type="Proteomes" id="UP000034047"/>
    </source>
</evidence>
<evidence type="ECO:0000313" key="52">
    <source>
        <dbReference type="Proteomes" id="UP000034142"/>
    </source>
</evidence>
<evidence type="ECO:0000313" key="56">
    <source>
        <dbReference type="Proteomes" id="UP000034232"/>
    </source>
</evidence>
<dbReference type="EMBL" id="JJQV01000148">
    <property type="protein sequence ID" value="KKH79952.1"/>
    <property type="molecule type" value="Genomic_DNA"/>
</dbReference>
<dbReference type="Proteomes" id="UP000033814">
    <property type="component" value="Unassembled WGS sequence"/>
</dbReference>
<evidence type="ECO:0000313" key="19">
    <source>
        <dbReference type="EMBL" id="KKH24330.1"/>
    </source>
</evidence>
<evidence type="ECO:0000313" key="15">
    <source>
        <dbReference type="EMBL" id="KKH12133.1"/>
    </source>
</evidence>
<evidence type="ECO:0000313" key="70">
    <source>
        <dbReference type="Proteomes" id="UP000034842"/>
    </source>
</evidence>
<dbReference type="Proteomes" id="UP000034001">
    <property type="component" value="Unassembled WGS sequence"/>
</dbReference>
<dbReference type="Proteomes" id="UP000034064">
    <property type="component" value="Unassembled WGS sequence"/>
</dbReference>
<evidence type="ECO:0000313" key="17">
    <source>
        <dbReference type="EMBL" id="KKH20165.1"/>
    </source>
</evidence>
<dbReference type="EMBL" id="JJQX01000217">
    <property type="protein sequence ID" value="KKH89675.1"/>
    <property type="molecule type" value="Genomic_DNA"/>
</dbReference>
<evidence type="ECO:0000313" key="74">
    <source>
        <dbReference type="Proteomes" id="UP000034937"/>
    </source>
</evidence>
<evidence type="ECO:0000313" key="5">
    <source>
        <dbReference type="EMBL" id="KKG25868.1"/>
    </source>
</evidence>
<dbReference type="OrthoDB" id="108761at2157"/>
<reference evidence="39 76" key="2">
    <citation type="submission" date="2018-05" db="EMBL/GenBank/DDBJ databases">
        <title>Methanosarcina gilichinskyana sp. nov., a novel methanogenic archaeon isolated from Holocene permafrost, North East Russia.</title>
        <authorList>
            <person name="Oshurkova V."/>
            <person name="Meer M."/>
            <person name="Bochkareva O."/>
            <person name="Shcherbakova V."/>
        </authorList>
    </citation>
    <scope>NUCLEOTIDE SEQUENCE [LARGE SCALE GENOMIC DNA]</scope>
    <source>
        <strain evidence="39 76">JL01</strain>
    </source>
</reference>
<organism evidence="2 63">
    <name type="scientific">Methanosarcina mazei</name>
    <name type="common">Methanosarcina frisia</name>
    <dbReference type="NCBI Taxonomy" id="2209"/>
    <lineage>
        <taxon>Archaea</taxon>
        <taxon>Methanobacteriati</taxon>
        <taxon>Methanobacteriota</taxon>
        <taxon>Stenosarchaea group</taxon>
        <taxon>Methanomicrobia</taxon>
        <taxon>Methanosarcinales</taxon>
        <taxon>Methanosarcinaceae</taxon>
        <taxon>Methanosarcina</taxon>
    </lineage>
</organism>
<dbReference type="EMBL" id="JJQP01000188">
    <property type="protein sequence ID" value="KKH64635.1"/>
    <property type="molecule type" value="Genomic_DNA"/>
</dbReference>
<dbReference type="EMBL" id="JJQE01000060">
    <property type="protein sequence ID" value="KKH30069.1"/>
    <property type="molecule type" value="Genomic_DNA"/>
</dbReference>
<evidence type="ECO:0000313" key="61">
    <source>
        <dbReference type="Proteomes" id="UP000034450"/>
    </source>
</evidence>
<evidence type="ECO:0000313" key="65">
    <source>
        <dbReference type="Proteomes" id="UP000034668"/>
    </source>
</evidence>
<evidence type="ECO:0000313" key="7">
    <source>
        <dbReference type="EMBL" id="KKG32612.1"/>
    </source>
</evidence>
<dbReference type="Proteomes" id="UP000034925">
    <property type="component" value="Unassembled WGS sequence"/>
</dbReference>
<dbReference type="Proteomes" id="UP000034021">
    <property type="component" value="Unassembled WGS sequence"/>
</dbReference>
<evidence type="ECO:0000313" key="4">
    <source>
        <dbReference type="EMBL" id="KKG10553.1"/>
    </source>
</evidence>
<evidence type="ECO:0000313" key="37">
    <source>
        <dbReference type="EMBL" id="KKH99315.1"/>
    </source>
</evidence>
<dbReference type="Proteomes" id="UP000034040">
    <property type="component" value="Unassembled WGS sequence"/>
</dbReference>
<evidence type="ECO:0000313" key="14">
    <source>
        <dbReference type="EMBL" id="KKH10465.1"/>
    </source>
</evidence>
<dbReference type="EMBL" id="JJQB01000098">
    <property type="protein sequence ID" value="KKH18288.1"/>
    <property type="molecule type" value="Genomic_DNA"/>
</dbReference>
<dbReference type="EMBL" id="JJOR01000182">
    <property type="protein sequence ID" value="KKF98143.1"/>
    <property type="molecule type" value="Genomic_DNA"/>
</dbReference>
<evidence type="ECO:0000313" key="67">
    <source>
        <dbReference type="Proteomes" id="UP000034733"/>
    </source>
</evidence>
<dbReference type="EMBL" id="JJQZ01000017">
    <property type="protein sequence ID" value="KKH99315.1"/>
    <property type="molecule type" value="Genomic_DNA"/>
</dbReference>
<evidence type="ECO:0000313" key="45">
    <source>
        <dbReference type="Proteomes" id="UP000033987"/>
    </source>
</evidence>
<evidence type="ECO:0000313" key="42">
    <source>
        <dbReference type="Proteomes" id="UP000033878"/>
    </source>
</evidence>
<dbReference type="GeneID" id="24849950"/>
<dbReference type="EMBL" id="JJPC01000118">
    <property type="protein sequence ID" value="KKG32612.1"/>
    <property type="molecule type" value="Genomic_DNA"/>
</dbReference>
<evidence type="ECO:0000313" key="66">
    <source>
        <dbReference type="Proteomes" id="UP000034692"/>
    </source>
</evidence>
<dbReference type="Proteomes" id="UP000034399">
    <property type="component" value="Unassembled WGS sequence"/>
</dbReference>
<evidence type="ECO:0000313" key="29">
    <source>
        <dbReference type="EMBL" id="KKH69012.1"/>
    </source>
</evidence>
<dbReference type="EMBL" id="JJPO01000034">
    <property type="protein sequence ID" value="KKG75233.1"/>
    <property type="molecule type" value="Genomic_DNA"/>
</dbReference>
<accession>A0A0F8BCF9</accession>
<dbReference type="RefSeq" id="WP_048037642.1">
    <property type="nucleotide sequence ID" value="NZ_AP019780.1"/>
</dbReference>
<name>A0A0F8BCF9_METMZ</name>
<evidence type="ECO:0000313" key="60">
    <source>
        <dbReference type="Proteomes" id="UP000034424"/>
    </source>
</evidence>
<dbReference type="PATRIC" id="fig|2209.40.peg.3641"/>
<proteinExistence type="predicted"/>
<dbReference type="EMBL" id="JJPL01000105">
    <property type="protein sequence ID" value="KKG63011.1"/>
    <property type="molecule type" value="Genomic_DNA"/>
</dbReference>
<evidence type="ECO:0000313" key="50">
    <source>
        <dbReference type="Proteomes" id="UP000034064"/>
    </source>
</evidence>
<dbReference type="EMBL" id="JJQF01000150">
    <property type="protein sequence ID" value="KKH26475.1"/>
    <property type="molecule type" value="Genomic_DNA"/>
</dbReference>
<evidence type="ECO:0000313" key="10">
    <source>
        <dbReference type="EMBL" id="KKG74485.1"/>
    </source>
</evidence>
<dbReference type="EMBL" id="JJOS01000122">
    <property type="protein sequence ID" value="KKF98960.1"/>
    <property type="molecule type" value="Genomic_DNA"/>
</dbReference>
<evidence type="ECO:0000313" key="23">
    <source>
        <dbReference type="EMBL" id="KKH40417.1"/>
    </source>
</evidence>
<dbReference type="EMBL" id="JJQD01000181">
    <property type="protein sequence ID" value="KKH24330.1"/>
    <property type="molecule type" value="Genomic_DNA"/>
</dbReference>
<evidence type="ECO:0000313" key="13">
    <source>
        <dbReference type="EMBL" id="KKG77644.1"/>
    </source>
</evidence>
<dbReference type="Proteomes" id="UP000034450">
    <property type="component" value="Unassembled WGS sequence"/>
</dbReference>
<dbReference type="Proteomes" id="UP000033864">
    <property type="component" value="Unassembled WGS sequence"/>
</dbReference>
<dbReference type="Proteomes" id="UP000034872">
    <property type="component" value="Unassembled WGS sequence"/>
</dbReference>
<evidence type="ECO:0000313" key="58">
    <source>
        <dbReference type="Proteomes" id="UP000034338"/>
    </source>
</evidence>
<dbReference type="Proteomes" id="UP000034195">
    <property type="component" value="Unassembled WGS sequence"/>
</dbReference>
<dbReference type="Proteomes" id="UP000034597">
    <property type="component" value="Unassembled WGS sequence"/>
</dbReference>
<reference evidence="40 41" key="1">
    <citation type="journal article" date="2015" name="ISME J.">
        <title>Genomic and phenotypic differentiation among Methanosarcina mazei populations from Columbia River sediment.</title>
        <authorList>
            <person name="Youngblut N.D."/>
            <person name="Wirth J.S."/>
            <person name="Henriksen J.R."/>
            <person name="Smith M."/>
            <person name="Simon H."/>
            <person name="Metcalf W.W."/>
            <person name="Whitaker R.J."/>
        </authorList>
    </citation>
    <scope>NUCLEOTIDE SEQUENCE [LARGE SCALE GENOMIC DNA]</scope>
    <source>
        <strain evidence="17 50">1.F.A.1A.3</strain>
        <strain evidence="16 67">1.F.A.1B.3</strain>
        <strain evidence="18 45">1.F.A.1B.4</strain>
        <strain evidence="19 55">1.F.A.2.8</strain>
        <strain evidence="21 72">1.F.M.0.5</strain>
        <strain evidence="20 58">1.H.A.0.1</strain>
        <strain evidence="22 68">1.H.A.1A.1</strain>
        <strain evidence="23 47">1.H.A.1A.3</strain>
        <strain evidence="24 41">1.H.A.1A.6</strain>
        <strain evidence="25 56">1.H.A.2.3</strain>
        <strain evidence="26 61">1.H.A.2.6</strain>
        <strain evidence="27 66">1.H.A.2.7</strain>
        <strain evidence="28">1.H.A.2.8</strain>
        <strain evidence="29 44">1.H.M.0.1</strain>
        <strain evidence="30 73">1.H.M.1A.1</strain>
        <strain evidence="31 48">1.H.M.1A.2</strain>
        <strain evidence="32 70">1.H.M.1A.3</strain>
        <strain evidence="34 53">1.H.M.2.1</strain>
        <strain evidence="33 40">1.H.M.2.2</strain>
        <strain evidence="36 74">1.H.M.2.3</strain>
        <strain evidence="35 65">1.H.M.2.4</strain>
        <strain evidence="37 71">1.H.T.2.1</strain>
        <strain evidence="38 62">1.H.T.2.5</strain>
        <strain evidence="1 52">2.F.A.2.3</strain>
        <strain evidence="2 63">2.F.A.2.4</strain>
        <strain evidence="3 64">2.F.T.0.2</strain>
        <strain evidence="4 49">2.F.T.2.6</strain>
        <strain evidence="5 59">3.F.A.1A.1</strain>
        <strain evidence="6 42">3.F.A.1A.3</strain>
        <strain evidence="7 57">3.F.A.1B.1</strain>
        <strain evidence="8 54">3.F.A.2.6</strain>
        <strain evidence="9 60">3.F.T.2.1</strain>
        <strain evidence="12">3.H.A.1A.1</strain>
        <strain evidence="10 51">3.H.A.1A.2</strain>
        <strain evidence="11 46">3.H.A.2.1</strain>
        <strain evidence="13 43">3.H.A.2.5</strain>
        <strain evidence="15 69">3.H.T.1A.1</strain>
        <strain evidence="14 75">3.H.T.1A.2</strain>
    </source>
</reference>
<dbReference type="EMBL" id="JJQG01000055">
    <property type="protein sequence ID" value="KKH40295.1"/>
    <property type="molecule type" value="Genomic_DNA"/>
</dbReference>
<evidence type="ECO:0000313" key="25">
    <source>
        <dbReference type="EMBL" id="KKH56737.1"/>
    </source>
</evidence>
<evidence type="ECO:0000313" key="57">
    <source>
        <dbReference type="Proteomes" id="UP000034298"/>
    </source>
</evidence>
<evidence type="ECO:0000313" key="44">
    <source>
        <dbReference type="Proteomes" id="UP000033933"/>
    </source>
</evidence>
<dbReference type="EMBL" id="JJRB01000113">
    <property type="protein sequence ID" value="KKI02125.1"/>
    <property type="molecule type" value="Genomic_DNA"/>
</dbReference>
<evidence type="ECO:0000313" key="69">
    <source>
        <dbReference type="Proteomes" id="UP000034820"/>
    </source>
</evidence>
<dbReference type="EMBL" id="JJPY01000008">
    <property type="protein sequence ID" value="KKH12133.1"/>
    <property type="molecule type" value="Genomic_DNA"/>
</dbReference>
<evidence type="ECO:0000313" key="11">
    <source>
        <dbReference type="EMBL" id="KKG75233.1"/>
    </source>
</evidence>
<dbReference type="EMBL" id="JJQW01000031">
    <property type="protein sequence ID" value="KKH89922.1"/>
    <property type="molecule type" value="Genomic_DNA"/>
</dbReference>
<dbReference type="EMBL" id="JJPQ01000176">
    <property type="protein sequence ID" value="KKG77644.1"/>
    <property type="molecule type" value="Genomic_DNA"/>
</dbReference>
<dbReference type="EMBL" id="JJQQ01000041">
    <property type="protein sequence ID" value="KKH69012.1"/>
    <property type="molecule type" value="Genomic_DNA"/>
</dbReference>
<dbReference type="Proteomes" id="UP000034074">
    <property type="component" value="Unassembled WGS sequence"/>
</dbReference>
<dbReference type="EMBL" id="CP029709">
    <property type="protein sequence ID" value="QCR16442.1"/>
    <property type="molecule type" value="Genomic_DNA"/>
</dbReference>
<dbReference type="EMBL" id="JJQU01000146">
    <property type="protein sequence ID" value="KKH84283.1"/>
    <property type="molecule type" value="Genomic_DNA"/>
</dbReference>
<dbReference type="EMBL" id="JJQA01000017">
    <property type="protein sequence ID" value="KKH20165.1"/>
    <property type="molecule type" value="Genomic_DNA"/>
</dbReference>
<evidence type="ECO:0000313" key="32">
    <source>
        <dbReference type="EMBL" id="KKH79201.1"/>
    </source>
</evidence>
<dbReference type="Proteomes" id="UP000033987">
    <property type="component" value="Unassembled WGS sequence"/>
</dbReference>
<evidence type="ECO:0000313" key="33">
    <source>
        <dbReference type="EMBL" id="KKH79952.1"/>
    </source>
</evidence>
<dbReference type="EMBL" id="JJQH01000091">
    <property type="protein sequence ID" value="KKH40417.1"/>
    <property type="molecule type" value="Genomic_DNA"/>
</dbReference>
<dbReference type="Proteomes" id="UP000300067">
    <property type="component" value="Chromosome"/>
</dbReference>
<dbReference type="Proteomes" id="UP000034142">
    <property type="component" value="Unassembled WGS sequence"/>
</dbReference>